<sequence>MAAKNGMAHRFARRPPTETYNNDSEHPRAGAPAREAPPGAAPPPGASERPAVEAVDGGTRLQVSWSAPADEGLPEPAAYAIELDDASETLYVDHPTGRLAGSPVAARPAPASARRAVLDGLPTGVCFRVTVLGAVSAAGGRARSPPSEPIELRPPAPAERGSAGGRPEAQA</sequence>
<feature type="region of interest" description="Disordered" evidence="1">
    <location>
        <begin position="137"/>
        <end position="171"/>
    </location>
</feature>
<feature type="region of interest" description="Disordered" evidence="1">
    <location>
        <begin position="1"/>
        <end position="72"/>
    </location>
</feature>
<feature type="compositionally biased region" description="Low complexity" evidence="1">
    <location>
        <begin position="29"/>
        <end position="38"/>
    </location>
</feature>
<dbReference type="Gene3D" id="2.60.40.10">
    <property type="entry name" value="Immunoglobulins"/>
    <property type="match status" value="1"/>
</dbReference>
<evidence type="ECO:0008006" key="4">
    <source>
        <dbReference type="Google" id="ProtNLM"/>
    </source>
</evidence>
<feature type="non-terminal residue" evidence="2">
    <location>
        <position position="171"/>
    </location>
</feature>
<gene>
    <name evidence="2" type="ORF">PCOR1329_LOCUS21914</name>
</gene>
<comment type="caution">
    <text evidence="2">The sequence shown here is derived from an EMBL/GenBank/DDBJ whole genome shotgun (WGS) entry which is preliminary data.</text>
</comment>
<dbReference type="EMBL" id="CAUYUJ010007258">
    <property type="protein sequence ID" value="CAK0820111.1"/>
    <property type="molecule type" value="Genomic_DNA"/>
</dbReference>
<feature type="compositionally biased region" description="Pro residues" evidence="1">
    <location>
        <begin position="146"/>
        <end position="157"/>
    </location>
</feature>
<dbReference type="InterPro" id="IPR036116">
    <property type="entry name" value="FN3_sf"/>
</dbReference>
<reference evidence="2" key="1">
    <citation type="submission" date="2023-10" db="EMBL/GenBank/DDBJ databases">
        <authorList>
            <person name="Chen Y."/>
            <person name="Shah S."/>
            <person name="Dougan E. K."/>
            <person name="Thang M."/>
            <person name="Chan C."/>
        </authorList>
    </citation>
    <scope>NUCLEOTIDE SEQUENCE [LARGE SCALE GENOMIC DNA]</scope>
</reference>
<organism evidence="2 3">
    <name type="scientific">Prorocentrum cordatum</name>
    <dbReference type="NCBI Taxonomy" id="2364126"/>
    <lineage>
        <taxon>Eukaryota</taxon>
        <taxon>Sar</taxon>
        <taxon>Alveolata</taxon>
        <taxon>Dinophyceae</taxon>
        <taxon>Prorocentrales</taxon>
        <taxon>Prorocentraceae</taxon>
        <taxon>Prorocentrum</taxon>
    </lineage>
</organism>
<accession>A0ABN9RT24</accession>
<evidence type="ECO:0000256" key="1">
    <source>
        <dbReference type="SAM" id="MobiDB-lite"/>
    </source>
</evidence>
<dbReference type="Proteomes" id="UP001189429">
    <property type="component" value="Unassembled WGS sequence"/>
</dbReference>
<protein>
    <recommendedName>
        <fullName evidence="4">Fibronectin type-III domain-containing protein</fullName>
    </recommendedName>
</protein>
<dbReference type="InterPro" id="IPR013783">
    <property type="entry name" value="Ig-like_fold"/>
</dbReference>
<evidence type="ECO:0000313" key="3">
    <source>
        <dbReference type="Proteomes" id="UP001189429"/>
    </source>
</evidence>
<dbReference type="SUPFAM" id="SSF49265">
    <property type="entry name" value="Fibronectin type III"/>
    <property type="match status" value="1"/>
</dbReference>
<keyword evidence="3" id="KW-1185">Reference proteome</keyword>
<name>A0ABN9RT24_9DINO</name>
<evidence type="ECO:0000313" key="2">
    <source>
        <dbReference type="EMBL" id="CAK0820111.1"/>
    </source>
</evidence>
<proteinExistence type="predicted"/>